<dbReference type="Proteomes" id="UP000198833">
    <property type="component" value="Unassembled WGS sequence"/>
</dbReference>
<feature type="transmembrane region" description="Helical" evidence="9">
    <location>
        <begin position="349"/>
        <end position="372"/>
    </location>
</feature>
<keyword evidence="6 9" id="KW-0029">Amino-acid transport</keyword>
<feature type="transmembrane region" description="Helical" evidence="9">
    <location>
        <begin position="275"/>
        <end position="297"/>
    </location>
</feature>
<dbReference type="OrthoDB" id="9783920at2"/>
<comment type="similarity">
    <text evidence="2 9">Belongs to the branched chain amino acid transporter family.</text>
</comment>
<dbReference type="GO" id="GO:0015188">
    <property type="term" value="F:L-isoleucine transmembrane transporter activity"/>
    <property type="evidence" value="ECO:0007669"/>
    <property type="project" value="TreeGrafter"/>
</dbReference>
<dbReference type="GO" id="GO:0005886">
    <property type="term" value="C:plasma membrane"/>
    <property type="evidence" value="ECO:0007669"/>
    <property type="project" value="UniProtKB-SubCell"/>
</dbReference>
<comment type="caution">
    <text evidence="9">Lacks conserved residue(s) required for the propagation of feature annotation.</text>
</comment>
<evidence type="ECO:0000256" key="5">
    <source>
        <dbReference type="ARBA" id="ARBA00022692"/>
    </source>
</evidence>
<evidence type="ECO:0000256" key="2">
    <source>
        <dbReference type="ARBA" id="ARBA00008540"/>
    </source>
</evidence>
<dbReference type="RefSeq" id="WP_092569928.1">
    <property type="nucleotide sequence ID" value="NZ_FOEN01000001.1"/>
</dbReference>
<evidence type="ECO:0000256" key="9">
    <source>
        <dbReference type="RuleBase" id="RU362122"/>
    </source>
</evidence>
<evidence type="ECO:0000256" key="7">
    <source>
        <dbReference type="ARBA" id="ARBA00022989"/>
    </source>
</evidence>
<keyword evidence="4" id="KW-1003">Cell membrane</keyword>
<feature type="transmembrane region" description="Helical" evidence="9">
    <location>
        <begin position="119"/>
        <end position="138"/>
    </location>
</feature>
<accession>A0A1H8ZEG9</accession>
<keyword evidence="8 9" id="KW-0472">Membrane</keyword>
<dbReference type="InterPro" id="IPR004685">
    <property type="entry name" value="Brnchd-chn_aa_trnsp_Livcs"/>
</dbReference>
<feature type="transmembrane region" description="Helical" evidence="9">
    <location>
        <begin position="379"/>
        <end position="400"/>
    </location>
</feature>
<dbReference type="PANTHER" id="PTHR30588">
    <property type="entry name" value="BRANCHED-CHAIN AMINO ACID TRANSPORT SYSTEM 2 CARRIER PROTEIN"/>
    <property type="match status" value="1"/>
</dbReference>
<evidence type="ECO:0000256" key="8">
    <source>
        <dbReference type="ARBA" id="ARBA00023136"/>
    </source>
</evidence>
<evidence type="ECO:0000313" key="10">
    <source>
        <dbReference type="EMBL" id="SEP62830.1"/>
    </source>
</evidence>
<name>A0A1H8ZEG9_9LACT</name>
<feature type="transmembrane region" description="Helical" evidence="9">
    <location>
        <begin position="9"/>
        <end position="28"/>
    </location>
</feature>
<reference evidence="10 11" key="1">
    <citation type="submission" date="2016-10" db="EMBL/GenBank/DDBJ databases">
        <authorList>
            <person name="de Groot N.N."/>
        </authorList>
    </citation>
    <scope>NUCLEOTIDE SEQUENCE [LARGE SCALE GENOMIC DNA]</scope>
    <source>
        <strain evidence="10 11">DSM 15695</strain>
    </source>
</reference>
<feature type="transmembrane region" description="Helical" evidence="9">
    <location>
        <begin position="420"/>
        <end position="441"/>
    </location>
</feature>
<evidence type="ECO:0000256" key="6">
    <source>
        <dbReference type="ARBA" id="ARBA00022970"/>
    </source>
</evidence>
<evidence type="ECO:0000256" key="3">
    <source>
        <dbReference type="ARBA" id="ARBA00022448"/>
    </source>
</evidence>
<dbReference type="EMBL" id="FOEN01000001">
    <property type="protein sequence ID" value="SEP62830.1"/>
    <property type="molecule type" value="Genomic_DNA"/>
</dbReference>
<proteinExistence type="inferred from homology"/>
<evidence type="ECO:0000256" key="1">
    <source>
        <dbReference type="ARBA" id="ARBA00004651"/>
    </source>
</evidence>
<keyword evidence="11" id="KW-1185">Reference proteome</keyword>
<dbReference type="NCBIfam" id="TIGR00796">
    <property type="entry name" value="livcs"/>
    <property type="match status" value="1"/>
</dbReference>
<sequence>MKHKTNNTYLLIGSLLFGLFFGAGNLIFPVTLGQEAGENVWLTNLGFLITGIGLPLLGIIAMAVSNVESVFQLANQVNRRFAYAFTVLLYLVIGPFFAIPRLATTSYEIAVAPFVSPAANKIVLAIYSIVFFLLAWLAARKPKNLLTIIGKVLTPTLLILLCSLFIFNFINPLADISQVAVQGPYQSQPITVGFIEGYNTLDALAALAFGIIVVHSLQELGIHDKVTMTRDIIISGLIGVGLMGVIYTLLARLGAESMALVDQPSTNGGQALAMIAQYYLGDIGLLLLGLTVLIACFKTSIGLLTAFSETFVDMFPRLSYASCLLIATILPTLFSNFGLNMIISLSLPVLMFIYPLAIVLILLSIISAFLPLNHLVFQWAMVLTGLAAIFDSLKVMEFSWLLANPLYQSLLSFAEQFLPFYNLGLGWTLPALLGILLGLIFSRKHG</sequence>
<dbReference type="GO" id="GO:0015818">
    <property type="term" value="P:isoleucine transport"/>
    <property type="evidence" value="ECO:0007669"/>
    <property type="project" value="TreeGrafter"/>
</dbReference>
<comment type="function">
    <text evidence="9">Component of the transport system for branched-chain amino acids.</text>
</comment>
<dbReference type="AlphaFoldDB" id="A0A1H8ZEG9"/>
<keyword evidence="5 9" id="KW-0812">Transmembrane</keyword>
<dbReference type="STRING" id="89093.SAMN04488558_101231"/>
<gene>
    <name evidence="10" type="ORF">SAMN04488558_101231</name>
</gene>
<protein>
    <recommendedName>
        <fullName evidence="9">Branched-chain amino acid transport system carrier protein</fullName>
    </recommendedName>
</protein>
<feature type="transmembrane region" description="Helical" evidence="9">
    <location>
        <begin position="81"/>
        <end position="99"/>
    </location>
</feature>
<evidence type="ECO:0000256" key="4">
    <source>
        <dbReference type="ARBA" id="ARBA00022475"/>
    </source>
</evidence>
<feature type="transmembrane region" description="Helical" evidence="9">
    <location>
        <begin position="318"/>
        <end position="343"/>
    </location>
</feature>
<comment type="subcellular location">
    <subcellularLocation>
        <location evidence="1 9">Cell membrane</location>
        <topology evidence="1 9">Multi-pass membrane protein</topology>
    </subcellularLocation>
</comment>
<feature type="transmembrane region" description="Helical" evidence="9">
    <location>
        <begin position="232"/>
        <end position="255"/>
    </location>
</feature>
<dbReference type="GO" id="GO:0015820">
    <property type="term" value="P:L-leucine transport"/>
    <property type="evidence" value="ECO:0007669"/>
    <property type="project" value="TreeGrafter"/>
</dbReference>
<evidence type="ECO:0000313" key="11">
    <source>
        <dbReference type="Proteomes" id="UP000198833"/>
    </source>
</evidence>
<keyword evidence="3 9" id="KW-0813">Transport</keyword>
<dbReference type="Pfam" id="PF05525">
    <property type="entry name" value="Branch_AA_trans"/>
    <property type="match status" value="1"/>
</dbReference>
<keyword evidence="7 9" id="KW-1133">Transmembrane helix</keyword>
<dbReference type="PANTHER" id="PTHR30588:SF0">
    <property type="entry name" value="BRANCHED-CHAIN AMINO ACID PERMEASE BRNQ"/>
    <property type="match status" value="1"/>
</dbReference>
<organism evidence="10 11">
    <name type="scientific">Ignavigranum ruoffiae</name>
    <dbReference type="NCBI Taxonomy" id="89093"/>
    <lineage>
        <taxon>Bacteria</taxon>
        <taxon>Bacillati</taxon>
        <taxon>Bacillota</taxon>
        <taxon>Bacilli</taxon>
        <taxon>Lactobacillales</taxon>
        <taxon>Aerococcaceae</taxon>
        <taxon>Ignavigranum</taxon>
    </lineage>
</organism>
<dbReference type="GO" id="GO:0015190">
    <property type="term" value="F:L-leucine transmembrane transporter activity"/>
    <property type="evidence" value="ECO:0007669"/>
    <property type="project" value="TreeGrafter"/>
</dbReference>
<feature type="transmembrane region" description="Helical" evidence="9">
    <location>
        <begin position="40"/>
        <end position="60"/>
    </location>
</feature>
<dbReference type="GO" id="GO:0005304">
    <property type="term" value="F:L-valine transmembrane transporter activity"/>
    <property type="evidence" value="ECO:0007669"/>
    <property type="project" value="TreeGrafter"/>
</dbReference>
<feature type="transmembrane region" description="Helical" evidence="9">
    <location>
        <begin position="145"/>
        <end position="170"/>
    </location>
</feature>